<name>S9VEN9_9TRYP</name>
<dbReference type="SUPFAM" id="SSF57850">
    <property type="entry name" value="RING/U-box"/>
    <property type="match status" value="1"/>
</dbReference>
<accession>S9VEN9</accession>
<keyword evidence="10" id="KW-1133">Transmembrane helix</keyword>
<evidence type="ECO:0000313" key="15">
    <source>
        <dbReference type="EMBL" id="EPY25561.1"/>
    </source>
</evidence>
<keyword evidence="7" id="KW-0863">Zinc-finger</keyword>
<keyword evidence="8" id="KW-0862">Zinc</keyword>
<comment type="pathway">
    <text evidence="2">Protein modification; protein ubiquitination.</text>
</comment>
<reference evidence="15 16" key="1">
    <citation type="journal article" date="2013" name="PLoS ONE">
        <title>Predicting the Proteins of Angomonas deanei, Strigomonas culicis and Their Respective Endosymbionts Reveals New Aspects of the Trypanosomatidae Family.</title>
        <authorList>
            <person name="Motta M.C."/>
            <person name="Martins A.C."/>
            <person name="de Souza S.S."/>
            <person name="Catta-Preta C.M."/>
            <person name="Silva R."/>
            <person name="Klein C.C."/>
            <person name="de Almeida L.G."/>
            <person name="de Lima Cunha O."/>
            <person name="Ciapina L.P."/>
            <person name="Brocchi M."/>
            <person name="Colabardini A.C."/>
            <person name="de Araujo Lima B."/>
            <person name="Machado C.R."/>
            <person name="de Almeida Soares C.M."/>
            <person name="Probst C.M."/>
            <person name="de Menezes C.B."/>
            <person name="Thompson C.E."/>
            <person name="Bartholomeu D.C."/>
            <person name="Gradia D.F."/>
            <person name="Pavoni D.P."/>
            <person name="Grisard E.C."/>
            <person name="Fantinatti-Garboggini F."/>
            <person name="Marchini F.K."/>
            <person name="Rodrigues-Luiz G.F."/>
            <person name="Wagner G."/>
            <person name="Goldman G.H."/>
            <person name="Fietto J.L."/>
            <person name="Elias M.C."/>
            <person name="Goldman M.H."/>
            <person name="Sagot M.F."/>
            <person name="Pereira M."/>
            <person name="Stoco P.H."/>
            <person name="de Mendonca-Neto R.P."/>
            <person name="Teixeira S.M."/>
            <person name="Maciel T.E."/>
            <person name="de Oliveira Mendes T.A."/>
            <person name="Urmenyi T.P."/>
            <person name="de Souza W."/>
            <person name="Schenkman S."/>
            <person name="de Vasconcelos A.T."/>
        </authorList>
    </citation>
    <scope>NUCLEOTIDE SEQUENCE [LARGE SCALE GENOMIC DNA]</scope>
</reference>
<proteinExistence type="inferred from homology"/>
<evidence type="ECO:0000256" key="4">
    <source>
        <dbReference type="ARBA" id="ARBA00022448"/>
    </source>
</evidence>
<dbReference type="InterPro" id="IPR017375">
    <property type="entry name" value="PEX12"/>
</dbReference>
<evidence type="ECO:0000259" key="14">
    <source>
        <dbReference type="Pfam" id="PF04757"/>
    </source>
</evidence>
<evidence type="ECO:0000256" key="5">
    <source>
        <dbReference type="ARBA" id="ARBA00022692"/>
    </source>
</evidence>
<gene>
    <name evidence="15" type="ORF">STCU_06682</name>
</gene>
<dbReference type="GO" id="GO:0008270">
    <property type="term" value="F:zinc ion binding"/>
    <property type="evidence" value="ECO:0007669"/>
    <property type="project" value="UniProtKB-KW"/>
</dbReference>
<evidence type="ECO:0000256" key="13">
    <source>
        <dbReference type="SAM" id="MobiDB-lite"/>
    </source>
</evidence>
<dbReference type="GO" id="GO:0016558">
    <property type="term" value="P:protein import into peroxisome matrix"/>
    <property type="evidence" value="ECO:0007669"/>
    <property type="project" value="InterPro"/>
</dbReference>
<evidence type="ECO:0000256" key="2">
    <source>
        <dbReference type="ARBA" id="ARBA00004906"/>
    </source>
</evidence>
<comment type="similarity">
    <text evidence="3">Belongs to the pex2/pex10/pex12 family.</text>
</comment>
<evidence type="ECO:0000256" key="8">
    <source>
        <dbReference type="ARBA" id="ARBA00022833"/>
    </source>
</evidence>
<feature type="domain" description="Pex N-terminal" evidence="14">
    <location>
        <begin position="86"/>
        <end position="233"/>
    </location>
</feature>
<evidence type="ECO:0000313" key="16">
    <source>
        <dbReference type="Proteomes" id="UP000015354"/>
    </source>
</evidence>
<dbReference type="OrthoDB" id="107372at2759"/>
<dbReference type="AlphaFoldDB" id="S9VEN9"/>
<dbReference type="Pfam" id="PF04757">
    <property type="entry name" value="Pex2_Pex12"/>
    <property type="match status" value="1"/>
</dbReference>
<evidence type="ECO:0000256" key="3">
    <source>
        <dbReference type="ARBA" id="ARBA00008704"/>
    </source>
</evidence>
<sequence length="357" mass="38462">MFGLRRAEVAPPRSPPQPRGLPGWLTHALRGGAAPALTREETAMRHSNGEAAEGGGAAAAAGGDARQLLSATRGGAPFAPLRLQPVARRWKIYVMLLLLTLEPYLEKKLRQFYTEQTDVSEGAVALRDAHARQHPLRARLIAVCVRVLCPLLFALQAASRLIFQIGYIVELTPYTCLSHRVFNIITRRMTNADLAQLSTSQDSEAVQKTQRVLLLARVILIGIFCGFRLLEFTSPGGNNSNNNNADGTNAEGGAAASAQNYLTADLPVPPPPTFPADVVASTDKAPPTSQPHLVPPPAEDGACPLCHTRAIQNKTVVTVSGVVGCFACLSQYLREHRCCPVSGRPATAEHLRRVYEC</sequence>
<evidence type="ECO:0000256" key="12">
    <source>
        <dbReference type="ARBA" id="ARBA00023140"/>
    </source>
</evidence>
<dbReference type="PANTHER" id="PTHR12888">
    <property type="entry name" value="PEROXISOME ASSEMBLY PROTEIN 12 PEROXIN-12"/>
    <property type="match status" value="1"/>
</dbReference>
<evidence type="ECO:0000256" key="9">
    <source>
        <dbReference type="ARBA" id="ARBA00022927"/>
    </source>
</evidence>
<keyword evidence="16" id="KW-1185">Reference proteome</keyword>
<keyword evidence="4" id="KW-0813">Transport</keyword>
<comment type="caution">
    <text evidence="15">The sequence shown here is derived from an EMBL/GenBank/DDBJ whole genome shotgun (WGS) entry which is preliminary data.</text>
</comment>
<keyword evidence="11" id="KW-0472">Membrane</keyword>
<feature type="region of interest" description="Disordered" evidence="13">
    <location>
        <begin position="272"/>
        <end position="292"/>
    </location>
</feature>
<dbReference type="GO" id="GO:0004842">
    <property type="term" value="F:ubiquitin-protein transferase activity"/>
    <property type="evidence" value="ECO:0007669"/>
    <property type="project" value="TreeGrafter"/>
</dbReference>
<dbReference type="PANTHER" id="PTHR12888:SF0">
    <property type="entry name" value="PEROXISOME ASSEMBLY PROTEIN 12"/>
    <property type="match status" value="1"/>
</dbReference>
<keyword evidence="9" id="KW-0653">Protein transport</keyword>
<evidence type="ECO:0000256" key="10">
    <source>
        <dbReference type="ARBA" id="ARBA00022989"/>
    </source>
</evidence>
<dbReference type="InterPro" id="IPR006845">
    <property type="entry name" value="Pex_N"/>
</dbReference>
<dbReference type="Proteomes" id="UP000015354">
    <property type="component" value="Unassembled WGS sequence"/>
</dbReference>
<dbReference type="GO" id="GO:0006513">
    <property type="term" value="P:protein monoubiquitination"/>
    <property type="evidence" value="ECO:0007669"/>
    <property type="project" value="TreeGrafter"/>
</dbReference>
<evidence type="ECO:0000256" key="6">
    <source>
        <dbReference type="ARBA" id="ARBA00022723"/>
    </source>
</evidence>
<evidence type="ECO:0000256" key="7">
    <source>
        <dbReference type="ARBA" id="ARBA00022771"/>
    </source>
</evidence>
<evidence type="ECO:0000256" key="11">
    <source>
        <dbReference type="ARBA" id="ARBA00023136"/>
    </source>
</evidence>
<keyword evidence="6" id="KW-0479">Metal-binding</keyword>
<comment type="subcellular location">
    <subcellularLocation>
        <location evidence="1">Peroxisome membrane</location>
        <topology evidence="1">Multi-pass membrane protein</topology>
    </subcellularLocation>
</comment>
<feature type="region of interest" description="Disordered" evidence="13">
    <location>
        <begin position="1"/>
        <end position="23"/>
    </location>
</feature>
<dbReference type="GO" id="GO:0005778">
    <property type="term" value="C:peroxisomal membrane"/>
    <property type="evidence" value="ECO:0007669"/>
    <property type="project" value="UniProtKB-SubCell"/>
</dbReference>
<protein>
    <submittedName>
        <fullName evidence="15">Peroxin-12</fullName>
    </submittedName>
</protein>
<organism evidence="15 16">
    <name type="scientific">Strigomonas culicis</name>
    <dbReference type="NCBI Taxonomy" id="28005"/>
    <lineage>
        <taxon>Eukaryota</taxon>
        <taxon>Discoba</taxon>
        <taxon>Euglenozoa</taxon>
        <taxon>Kinetoplastea</taxon>
        <taxon>Metakinetoplastina</taxon>
        <taxon>Trypanosomatida</taxon>
        <taxon>Trypanosomatidae</taxon>
        <taxon>Strigomonadinae</taxon>
        <taxon>Strigomonas</taxon>
    </lineage>
</organism>
<keyword evidence="12" id="KW-0576">Peroxisome</keyword>
<evidence type="ECO:0000256" key="1">
    <source>
        <dbReference type="ARBA" id="ARBA00004585"/>
    </source>
</evidence>
<keyword evidence="5" id="KW-0812">Transmembrane</keyword>
<dbReference type="GO" id="GO:1990429">
    <property type="term" value="C:peroxisomal importomer complex"/>
    <property type="evidence" value="ECO:0007669"/>
    <property type="project" value="TreeGrafter"/>
</dbReference>
<dbReference type="EMBL" id="ATMH01006682">
    <property type="protein sequence ID" value="EPY25561.1"/>
    <property type="molecule type" value="Genomic_DNA"/>
</dbReference>